<name>A0AAU6PH50_9GAMM</name>
<gene>
    <name evidence="2" type="ORF">Ctma_1042</name>
</gene>
<evidence type="ECO:0000313" key="2">
    <source>
        <dbReference type="EMBL" id="WXU00329.1"/>
    </source>
</evidence>
<proteinExistence type="predicted"/>
<protein>
    <recommendedName>
        <fullName evidence="1">HTH cro/C1-type domain-containing protein</fullName>
    </recommendedName>
</protein>
<accession>A0AAU6PH50</accession>
<sequence length="95" mass="11035">MSKRNPFDRKREVLRKLLVNARKTQGVTQTQLAKNLQKPQSFVSKYESGDRLIDLVETHQICQALGYSFNEFISSFDMAVNEPSIHYNKTQNDKD</sequence>
<dbReference type="CDD" id="cd00093">
    <property type="entry name" value="HTH_XRE"/>
    <property type="match status" value="1"/>
</dbReference>
<dbReference type="GO" id="GO:0003677">
    <property type="term" value="F:DNA binding"/>
    <property type="evidence" value="ECO:0007669"/>
    <property type="project" value="InterPro"/>
</dbReference>
<dbReference type="InterPro" id="IPR010982">
    <property type="entry name" value="Lambda_DNA-bd_dom_sf"/>
</dbReference>
<evidence type="ECO:0000259" key="1">
    <source>
        <dbReference type="PROSITE" id="PS50943"/>
    </source>
</evidence>
<dbReference type="Gene3D" id="1.10.260.40">
    <property type="entry name" value="lambda repressor-like DNA-binding domains"/>
    <property type="match status" value="1"/>
</dbReference>
<dbReference type="PROSITE" id="PS50943">
    <property type="entry name" value="HTH_CROC1"/>
    <property type="match status" value="1"/>
</dbReference>
<dbReference type="AlphaFoldDB" id="A0AAU6PH50"/>
<dbReference type="EMBL" id="CP138327">
    <property type="protein sequence ID" value="WXU00329.1"/>
    <property type="molecule type" value="Genomic_DNA"/>
</dbReference>
<reference evidence="2" key="1">
    <citation type="submission" date="2023-10" db="EMBL/GenBank/DDBJ databases">
        <title>The first scallop-associated chemosynthetic bacterial symbiont.</title>
        <authorList>
            <person name="Lin Y.-T."/>
            <person name="Sun J."/>
            <person name="Ip J.C.-H."/>
            <person name="He X."/>
            <person name="Gao Z.-M."/>
            <person name="Perez M."/>
            <person name="Xu T."/>
            <person name="Qian P.-Y."/>
            <person name="Qiu J.-W."/>
        </authorList>
    </citation>
    <scope>NUCLEOTIDE SEQUENCE</scope>
    <source>
        <strain evidence="2">Gill1</strain>
    </source>
</reference>
<dbReference type="SMART" id="SM00530">
    <property type="entry name" value="HTH_XRE"/>
    <property type="match status" value="1"/>
</dbReference>
<feature type="domain" description="HTH cro/C1-type" evidence="1">
    <location>
        <begin position="18"/>
        <end position="72"/>
    </location>
</feature>
<dbReference type="SUPFAM" id="SSF47413">
    <property type="entry name" value="lambda repressor-like DNA-binding domains"/>
    <property type="match status" value="1"/>
</dbReference>
<dbReference type="Pfam" id="PF01381">
    <property type="entry name" value="HTH_3"/>
    <property type="match status" value="1"/>
</dbReference>
<organism evidence="2">
    <name type="scientific">Catillopecten margaritatus gill symbiont</name>
    <dbReference type="NCBI Taxonomy" id="3083288"/>
    <lineage>
        <taxon>Bacteria</taxon>
        <taxon>Pseudomonadati</taxon>
        <taxon>Pseudomonadota</taxon>
        <taxon>Gammaproteobacteria</taxon>
        <taxon>sulfur-oxidizing symbionts</taxon>
    </lineage>
</organism>
<dbReference type="InterPro" id="IPR001387">
    <property type="entry name" value="Cro/C1-type_HTH"/>
</dbReference>